<dbReference type="Gene3D" id="3.40.50.720">
    <property type="entry name" value="NAD(P)-binding Rossmann-like Domain"/>
    <property type="match status" value="1"/>
</dbReference>
<name>A0A1T5DT39_9SPHI</name>
<dbReference type="PANTHER" id="PTHR48079">
    <property type="entry name" value="PROTEIN YEEZ"/>
    <property type="match status" value="1"/>
</dbReference>
<protein>
    <submittedName>
        <fullName evidence="1">Nucleoside-diphosphate-sugar epimerase</fullName>
    </submittedName>
</protein>
<dbReference type="SUPFAM" id="SSF51735">
    <property type="entry name" value="NAD(P)-binding Rossmann-fold domains"/>
    <property type="match status" value="1"/>
</dbReference>
<dbReference type="InterPro" id="IPR036291">
    <property type="entry name" value="NAD(P)-bd_dom_sf"/>
</dbReference>
<evidence type="ECO:0000313" key="1">
    <source>
        <dbReference type="EMBL" id="SKB74947.1"/>
    </source>
</evidence>
<dbReference type="CDD" id="cd05266">
    <property type="entry name" value="SDR_a4"/>
    <property type="match status" value="1"/>
</dbReference>
<dbReference type="OrthoDB" id="751203at2"/>
<gene>
    <name evidence="1" type="ORF">SAMN05661099_2592</name>
</gene>
<sequence>MENKGDISLLGCGWLGLPLAKSLIFSGFTVKATTTSESKLEVFRDEGIDPYLVQFSVAGQIPDLGKFFDTETLIITIPPGRKDPNGFENYQQMIQFVCKQLPSSNISRVILISSTSVYADNNDEVDERVKVQPESDSGILMVDTELLLANQHVNLISLRLAGLIGPDRMPGRFFAGKSNIPNGLAPINLIHLNDAVGIINTLIKNKLASGIYNACAPLHPTKAEFYTLAAEVEGLPRPGFILEKNKWKIITCPRIEKELGYQFEIPSSMEWLVSL</sequence>
<dbReference type="Proteomes" id="UP000189981">
    <property type="component" value="Unassembled WGS sequence"/>
</dbReference>
<accession>A0A1T5DT39</accession>
<keyword evidence="2" id="KW-1185">Reference proteome</keyword>
<evidence type="ECO:0000313" key="2">
    <source>
        <dbReference type="Proteomes" id="UP000189981"/>
    </source>
</evidence>
<dbReference type="RefSeq" id="WP_079703084.1">
    <property type="nucleotide sequence ID" value="NZ_FUYR01000002.1"/>
</dbReference>
<organism evidence="1 2">
    <name type="scientific">Daejeonella lutea</name>
    <dbReference type="NCBI Taxonomy" id="572036"/>
    <lineage>
        <taxon>Bacteria</taxon>
        <taxon>Pseudomonadati</taxon>
        <taxon>Bacteroidota</taxon>
        <taxon>Sphingobacteriia</taxon>
        <taxon>Sphingobacteriales</taxon>
        <taxon>Sphingobacteriaceae</taxon>
        <taxon>Daejeonella</taxon>
    </lineage>
</organism>
<dbReference type="InterPro" id="IPR051783">
    <property type="entry name" value="NAD(P)-dependent_oxidoreduct"/>
</dbReference>
<dbReference type="GO" id="GO:0004029">
    <property type="term" value="F:aldehyde dehydrogenase (NAD+) activity"/>
    <property type="evidence" value="ECO:0007669"/>
    <property type="project" value="TreeGrafter"/>
</dbReference>
<dbReference type="STRING" id="572036.SAMN05661099_2592"/>
<dbReference type="EMBL" id="FUYR01000002">
    <property type="protein sequence ID" value="SKB74947.1"/>
    <property type="molecule type" value="Genomic_DNA"/>
</dbReference>
<reference evidence="2" key="1">
    <citation type="submission" date="2017-02" db="EMBL/GenBank/DDBJ databases">
        <authorList>
            <person name="Varghese N."/>
            <person name="Submissions S."/>
        </authorList>
    </citation>
    <scope>NUCLEOTIDE SEQUENCE [LARGE SCALE GENOMIC DNA]</scope>
    <source>
        <strain evidence="2">DSM 22385</strain>
    </source>
</reference>
<dbReference type="GO" id="GO:0005737">
    <property type="term" value="C:cytoplasm"/>
    <property type="evidence" value="ECO:0007669"/>
    <property type="project" value="TreeGrafter"/>
</dbReference>
<dbReference type="AlphaFoldDB" id="A0A1T5DT39"/>
<proteinExistence type="predicted"/>
<dbReference type="PANTHER" id="PTHR48079:SF6">
    <property type="entry name" value="NAD(P)-BINDING DOMAIN-CONTAINING PROTEIN-RELATED"/>
    <property type="match status" value="1"/>
</dbReference>